<gene>
    <name evidence="1" type="ORF">JCM16418_4949</name>
</gene>
<accession>W7YIK5</accession>
<dbReference type="STRING" id="1236976.JCM16418_4949"/>
<dbReference type="OrthoDB" id="9976537at2"/>
<dbReference type="RefSeq" id="WP_036653408.1">
    <property type="nucleotide sequence ID" value="NZ_BAVZ01000033.1"/>
</dbReference>
<organism evidence="1 2">
    <name type="scientific">Paenibacillus pini JCM 16418</name>
    <dbReference type="NCBI Taxonomy" id="1236976"/>
    <lineage>
        <taxon>Bacteria</taxon>
        <taxon>Bacillati</taxon>
        <taxon>Bacillota</taxon>
        <taxon>Bacilli</taxon>
        <taxon>Bacillales</taxon>
        <taxon>Paenibacillaceae</taxon>
        <taxon>Paenibacillus</taxon>
    </lineage>
</organism>
<dbReference type="Proteomes" id="UP000019364">
    <property type="component" value="Unassembled WGS sequence"/>
</dbReference>
<name>W7YIK5_9BACL</name>
<keyword evidence="2" id="KW-1185">Reference proteome</keyword>
<evidence type="ECO:0000313" key="2">
    <source>
        <dbReference type="Proteomes" id="UP000019364"/>
    </source>
</evidence>
<protein>
    <submittedName>
        <fullName evidence="1">Uncharacterized protein</fullName>
    </submittedName>
</protein>
<evidence type="ECO:0000313" key="1">
    <source>
        <dbReference type="EMBL" id="GAF10730.1"/>
    </source>
</evidence>
<dbReference type="EMBL" id="BAVZ01000033">
    <property type="protein sequence ID" value="GAF10730.1"/>
    <property type="molecule type" value="Genomic_DNA"/>
</dbReference>
<comment type="caution">
    <text evidence="1">The sequence shown here is derived from an EMBL/GenBank/DDBJ whole genome shotgun (WGS) entry which is preliminary data.</text>
</comment>
<dbReference type="AlphaFoldDB" id="W7YIK5"/>
<sequence>MRSYDIWSEGYVATGGSGRVYYHGYSSGESFKEACVNFARENNEFNKYFDAERMSFWGCKLYSSSSDASASYG</sequence>
<reference evidence="1 2" key="1">
    <citation type="journal article" date="2014" name="Genome Announc.">
        <title>Draft Genome Sequence of Paenibacillus pini JCM 16418T, Isolated from the Rhizosphere of Pine Tree.</title>
        <authorList>
            <person name="Yuki M."/>
            <person name="Oshima K."/>
            <person name="Suda W."/>
            <person name="Oshida Y."/>
            <person name="Kitamura K."/>
            <person name="Iida Y."/>
            <person name="Hattori M."/>
            <person name="Ohkuma M."/>
        </authorList>
    </citation>
    <scope>NUCLEOTIDE SEQUENCE [LARGE SCALE GENOMIC DNA]</scope>
    <source>
        <strain evidence="1 2">JCM 16418</strain>
    </source>
</reference>
<proteinExistence type="predicted"/>